<gene>
    <name evidence="1" type="ORF">H5S09_04265</name>
</gene>
<dbReference type="RefSeq" id="WP_182595903.1">
    <property type="nucleotide sequence ID" value="NZ_JACIVA010000042.1"/>
</dbReference>
<evidence type="ECO:0008006" key="3">
    <source>
        <dbReference type="Google" id="ProtNLM"/>
    </source>
</evidence>
<dbReference type="EMBL" id="JACIVA010000042">
    <property type="protein sequence ID" value="MBB1097158.1"/>
    <property type="molecule type" value="Genomic_DNA"/>
</dbReference>
<accession>A0A7W3YMK3</accession>
<evidence type="ECO:0000313" key="2">
    <source>
        <dbReference type="Proteomes" id="UP000517106"/>
    </source>
</evidence>
<keyword evidence="2" id="KW-1185">Reference proteome</keyword>
<dbReference type="Proteomes" id="UP000517106">
    <property type="component" value="Unassembled WGS sequence"/>
</dbReference>
<reference evidence="1 2" key="1">
    <citation type="submission" date="2020-07" db="EMBL/GenBank/DDBJ databases">
        <title>Description of Limosilactobacillus balticus sp. nov., Limosilactobacillus agrestis sp. nov., Limosilactobacillus albertensis sp. nov., Limosilactobacillus rudii sp. nov., Limosilactobacillus fastidiosus sp. nov., five novel Limosilactobacillus species isolated from the vertebrate gastrointestinal tract, and proposal of 6 subspecies of Limosilactobacillus reuteri adapted to the gastrointestinal tract of specific vertebrate hosts.</title>
        <authorList>
            <person name="Li F."/>
            <person name="Cheng C."/>
            <person name="Zheng J."/>
            <person name="Quevedo R.M."/>
            <person name="Li J."/>
            <person name="Roos S."/>
            <person name="Gaenzle M.G."/>
            <person name="Walter J."/>
        </authorList>
    </citation>
    <scope>NUCLEOTIDE SEQUENCE [LARGE SCALE GENOMIC DNA]</scope>
    <source>
        <strain evidence="1 2">STM2_1</strain>
    </source>
</reference>
<sequence>MADFKRVIITRDGQQLMSDIMSKKKEMQFTRLIVSENEIGDIQDIKGNEQNYSVESISFDSLSTINQETSELSVHAVESFGGMTNPAVEVIASIDNTQLTKGYYMRTLGLCAADGAGNEILYAYTRADQPGYMPPYNGKTTSGAMFKITVTIGNTNQVNLMSGTTYASSYEVEEVRQQLNDLQTIVGYNENDVFGLEADFENNQFTRLAGAKNLTAGKDFDNLGPWKRRRCMVDYKTGDVVAYEGDPNFSETGTLAQSVTVNGKTYGTDTEYAIMVEQPKFYYRVVPVKTTDNGSGTLSLDKARYYVSSTPHIGFKIHPAFVVDGKELDKIYLASYLAKTTSSIDGYITSKKGVTDNALANDAVGWKEYLENTQKLNPNWKLSSLATYSISLLLFIIEYGNFNGTRMLKDRSFRGEKQINKNTIYLFDRKYSVLNNKVTIYDEDSSKIKSTFISASKGYISRFKYTENDDWAFYPIMNQGTSIEPIGASYDFSVNTNNVYVMTGPELFAMKLMSETDRTAERFASARLVLAL</sequence>
<organism evidence="1 2">
    <name type="scientific">Limosilactobacillus rudii</name>
    <dbReference type="NCBI Taxonomy" id="2759755"/>
    <lineage>
        <taxon>Bacteria</taxon>
        <taxon>Bacillati</taxon>
        <taxon>Bacillota</taxon>
        <taxon>Bacilli</taxon>
        <taxon>Lactobacillales</taxon>
        <taxon>Lactobacillaceae</taxon>
        <taxon>Limosilactobacillus</taxon>
    </lineage>
</organism>
<comment type="caution">
    <text evidence="1">The sequence shown here is derived from an EMBL/GenBank/DDBJ whole genome shotgun (WGS) entry which is preliminary data.</text>
</comment>
<evidence type="ECO:0000313" key="1">
    <source>
        <dbReference type="EMBL" id="MBB1097158.1"/>
    </source>
</evidence>
<name>A0A7W3YMK3_9LACO</name>
<dbReference type="AlphaFoldDB" id="A0A7W3YMK3"/>
<proteinExistence type="predicted"/>
<protein>
    <recommendedName>
        <fullName evidence="3">Phage tail protein</fullName>
    </recommendedName>
</protein>